<dbReference type="GO" id="GO:0035825">
    <property type="term" value="P:homologous recombination"/>
    <property type="evidence" value="ECO:0007669"/>
    <property type="project" value="UniProtKB-ARBA"/>
</dbReference>
<dbReference type="SUPFAM" id="SSF48371">
    <property type="entry name" value="ARM repeat"/>
    <property type="match status" value="1"/>
</dbReference>
<dbReference type="Gramene" id="TRITD7Av1G075810.15">
    <property type="protein sequence ID" value="TRITD7Av1G075810.15"/>
    <property type="gene ID" value="TRITD7Av1G075810"/>
</dbReference>
<dbReference type="PANTHER" id="PTHR12663">
    <property type="entry name" value="ANDROGEN INDUCED INHIBITOR OF PROLIFERATION AS3 / PDS5-RELATED"/>
    <property type="match status" value="1"/>
</dbReference>
<reference evidence="8 9" key="1">
    <citation type="submission" date="2017-09" db="EMBL/GenBank/DDBJ databases">
        <authorList>
            <consortium name="International Durum Wheat Genome Sequencing Consortium (IDWGSC)"/>
            <person name="Milanesi L."/>
        </authorList>
    </citation>
    <scope>NUCLEOTIDE SEQUENCE [LARGE SCALE GENOMIC DNA]</scope>
    <source>
        <strain evidence="9">cv. Svevo</strain>
    </source>
</reference>
<keyword evidence="4" id="KW-0498">Mitosis</keyword>
<dbReference type="GO" id="GO:0000785">
    <property type="term" value="C:chromatin"/>
    <property type="evidence" value="ECO:0007669"/>
    <property type="project" value="TreeGrafter"/>
</dbReference>
<gene>
    <name evidence="8" type="ORF">TRITD_7Av1G075810</name>
</gene>
<dbReference type="GO" id="GO:0007064">
    <property type="term" value="P:mitotic sister chromatid cohesion"/>
    <property type="evidence" value="ECO:0007669"/>
    <property type="project" value="InterPro"/>
</dbReference>
<dbReference type="GO" id="GO:0006281">
    <property type="term" value="P:DNA repair"/>
    <property type="evidence" value="ECO:0007669"/>
    <property type="project" value="UniProtKB-KW"/>
</dbReference>
<proteinExistence type="predicted"/>
<dbReference type="InterPro" id="IPR011989">
    <property type="entry name" value="ARM-like"/>
</dbReference>
<sequence length="526" mass="59058">MAAVAGQLRELGDKLGSEPPAEAEALAKLLEQAAECLHVIEQSPGSSVMEAIQPCLTAVVRKELLKHQDQDVKVLLATCFCEITRITAPEAPYSDDVLRTIFRLIVGTFGGLADVNSHYFSRRVAILETVARYRACVVMLDLECNDLITDMFQTFLEIVSENHETNVVKSMQTIMALIIEESEVIHQSLLHVLLSALGRKKTGISLSARKLARGVIEQSAGKLEPYIKKFLTSSLAGANSSANGHIDHHEVIFDVYQCAPRVLKVVVPYITGELLADEVEMRSKSVELLGELFSLPGVPVLESFKSLFIEFLKRLTDRVVEIRLSVIEHLKKCLISNHSRPEAPEVIKALCDRLLDYEENVRKQVVAAVCDVACHEFGAVPIETIKLVAERVRDKSPESIESVLCGSLFPPEFPTKERVKHWVIAATHFDKVEMKALEQILLQKQRLQQEMLKYMSLQQISQEDAADVQKRILGCFRSMSRLFSDAVKAEEYLNMLHQLKDENIWKMFTSLLDCATTFNNAWSIRV</sequence>
<keyword evidence="5" id="KW-0234">DNA repair</keyword>
<dbReference type="InterPro" id="IPR039776">
    <property type="entry name" value="Pds5"/>
</dbReference>
<dbReference type="EMBL" id="LT934123">
    <property type="protein sequence ID" value="VAI73053.1"/>
    <property type="molecule type" value="Genomic_DNA"/>
</dbReference>
<evidence type="ECO:0000256" key="2">
    <source>
        <dbReference type="ARBA" id="ARBA00022618"/>
    </source>
</evidence>
<dbReference type="Proteomes" id="UP000324705">
    <property type="component" value="Chromosome 7A"/>
</dbReference>
<evidence type="ECO:0000256" key="1">
    <source>
        <dbReference type="ARBA" id="ARBA00004123"/>
    </source>
</evidence>
<keyword evidence="2" id="KW-0132">Cell division</keyword>
<keyword evidence="3" id="KW-0227">DNA damage</keyword>
<name>A0A9R1BM12_TRITD</name>
<keyword evidence="6" id="KW-0539">Nucleus</keyword>
<keyword evidence="9" id="KW-1185">Reference proteome</keyword>
<dbReference type="InterPro" id="IPR016024">
    <property type="entry name" value="ARM-type_fold"/>
</dbReference>
<dbReference type="PANTHER" id="PTHR12663:SF0">
    <property type="entry name" value="PRECOCIOUS DISSOCIATION OF SISTERS 5, ISOFORM A"/>
    <property type="match status" value="1"/>
</dbReference>
<dbReference type="AlphaFoldDB" id="A0A9R1BM12"/>
<evidence type="ECO:0008006" key="10">
    <source>
        <dbReference type="Google" id="ProtNLM"/>
    </source>
</evidence>
<evidence type="ECO:0000256" key="5">
    <source>
        <dbReference type="ARBA" id="ARBA00023204"/>
    </source>
</evidence>
<dbReference type="Gene3D" id="1.25.10.10">
    <property type="entry name" value="Leucine-rich Repeat Variant"/>
    <property type="match status" value="1"/>
</dbReference>
<evidence type="ECO:0000313" key="9">
    <source>
        <dbReference type="Proteomes" id="UP000324705"/>
    </source>
</evidence>
<comment type="subcellular location">
    <subcellularLocation>
        <location evidence="1">Nucleus</location>
    </subcellularLocation>
</comment>
<evidence type="ECO:0000256" key="7">
    <source>
        <dbReference type="ARBA" id="ARBA00023306"/>
    </source>
</evidence>
<dbReference type="CDD" id="cd19953">
    <property type="entry name" value="PDS5"/>
    <property type="match status" value="1"/>
</dbReference>
<evidence type="ECO:0000256" key="3">
    <source>
        <dbReference type="ARBA" id="ARBA00022763"/>
    </source>
</evidence>
<evidence type="ECO:0000256" key="4">
    <source>
        <dbReference type="ARBA" id="ARBA00022776"/>
    </source>
</evidence>
<dbReference type="GO" id="GO:0005634">
    <property type="term" value="C:nucleus"/>
    <property type="evidence" value="ECO:0007669"/>
    <property type="project" value="UniProtKB-SubCell"/>
</dbReference>
<evidence type="ECO:0000313" key="8">
    <source>
        <dbReference type="EMBL" id="VAI73053.1"/>
    </source>
</evidence>
<evidence type="ECO:0000256" key="6">
    <source>
        <dbReference type="ARBA" id="ARBA00023242"/>
    </source>
</evidence>
<keyword evidence="7" id="KW-0131">Cell cycle</keyword>
<protein>
    <recommendedName>
        <fullName evidence="10">Sister chromatid cohesion protein</fullName>
    </recommendedName>
</protein>
<organism evidence="8 9">
    <name type="scientific">Triticum turgidum subsp. durum</name>
    <name type="common">Durum wheat</name>
    <name type="synonym">Triticum durum</name>
    <dbReference type="NCBI Taxonomy" id="4567"/>
    <lineage>
        <taxon>Eukaryota</taxon>
        <taxon>Viridiplantae</taxon>
        <taxon>Streptophyta</taxon>
        <taxon>Embryophyta</taxon>
        <taxon>Tracheophyta</taxon>
        <taxon>Spermatophyta</taxon>
        <taxon>Magnoliopsida</taxon>
        <taxon>Liliopsida</taxon>
        <taxon>Poales</taxon>
        <taxon>Poaceae</taxon>
        <taxon>BOP clade</taxon>
        <taxon>Pooideae</taxon>
        <taxon>Triticodae</taxon>
        <taxon>Triticeae</taxon>
        <taxon>Triticinae</taxon>
        <taxon>Triticum</taxon>
    </lineage>
</organism>
<dbReference type="GO" id="GO:0051301">
    <property type="term" value="P:cell division"/>
    <property type="evidence" value="ECO:0007669"/>
    <property type="project" value="UniProtKB-KW"/>
</dbReference>
<dbReference type="Pfam" id="PF20168">
    <property type="entry name" value="PDS5"/>
    <property type="match status" value="2"/>
</dbReference>
<accession>A0A9R1BM12</accession>